<keyword evidence="12" id="KW-1185">Reference proteome</keyword>
<accession>A0A506UAT0</accession>
<protein>
    <recommendedName>
        <fullName evidence="9">TRAP transporter small permease protein</fullName>
    </recommendedName>
</protein>
<evidence type="ECO:0000256" key="2">
    <source>
        <dbReference type="ARBA" id="ARBA00022448"/>
    </source>
</evidence>
<dbReference type="PANTHER" id="PTHR35011:SF2">
    <property type="entry name" value="2,3-DIKETO-L-GULONATE TRAP TRANSPORTER SMALL PERMEASE PROTEIN YIAM"/>
    <property type="match status" value="1"/>
</dbReference>
<dbReference type="AlphaFoldDB" id="A0A506UAT0"/>
<evidence type="ECO:0000313" key="12">
    <source>
        <dbReference type="Proteomes" id="UP000320314"/>
    </source>
</evidence>
<dbReference type="EMBL" id="VHLH01000005">
    <property type="protein sequence ID" value="TPW30628.1"/>
    <property type="molecule type" value="Genomic_DNA"/>
</dbReference>
<gene>
    <name evidence="11" type="ORF">FJU11_04150</name>
</gene>
<evidence type="ECO:0000313" key="11">
    <source>
        <dbReference type="EMBL" id="TPW30628.1"/>
    </source>
</evidence>
<reference evidence="11 12" key="1">
    <citation type="submission" date="2019-06" db="EMBL/GenBank/DDBJ databases">
        <authorList>
            <person name="Li M."/>
        </authorList>
    </citation>
    <scope>NUCLEOTIDE SEQUENCE [LARGE SCALE GENOMIC DNA]</scope>
    <source>
        <strain evidence="11 12">BGMRC6574</strain>
    </source>
</reference>
<comment type="caution">
    <text evidence="11">The sequence shown here is derived from an EMBL/GenBank/DDBJ whole genome shotgun (WGS) entry which is preliminary data.</text>
</comment>
<proteinExistence type="inferred from homology"/>
<dbReference type="GO" id="GO:0015740">
    <property type="term" value="P:C4-dicarboxylate transport"/>
    <property type="evidence" value="ECO:0007669"/>
    <property type="project" value="TreeGrafter"/>
</dbReference>
<evidence type="ECO:0000259" key="10">
    <source>
        <dbReference type="Pfam" id="PF04290"/>
    </source>
</evidence>
<dbReference type="PANTHER" id="PTHR35011">
    <property type="entry name" value="2,3-DIKETO-L-GULONATE TRAP TRANSPORTER SMALL PERMEASE PROTEIN YIAM"/>
    <property type="match status" value="1"/>
</dbReference>
<comment type="similarity">
    <text evidence="8 9">Belongs to the TRAP transporter small permease family.</text>
</comment>
<dbReference type="GO" id="GO:0022857">
    <property type="term" value="F:transmembrane transporter activity"/>
    <property type="evidence" value="ECO:0007669"/>
    <property type="project" value="UniProtKB-UniRule"/>
</dbReference>
<comment type="function">
    <text evidence="9">Part of the tripartite ATP-independent periplasmic (TRAP) transport system.</text>
</comment>
<feature type="transmembrane region" description="Helical" evidence="9">
    <location>
        <begin position="21"/>
        <end position="41"/>
    </location>
</feature>
<evidence type="ECO:0000256" key="5">
    <source>
        <dbReference type="ARBA" id="ARBA00022692"/>
    </source>
</evidence>
<feature type="transmembrane region" description="Helical" evidence="9">
    <location>
        <begin position="86"/>
        <end position="107"/>
    </location>
</feature>
<dbReference type="InterPro" id="IPR055348">
    <property type="entry name" value="DctQ"/>
</dbReference>
<keyword evidence="3" id="KW-1003">Cell membrane</keyword>
<dbReference type="Proteomes" id="UP000320314">
    <property type="component" value="Unassembled WGS sequence"/>
</dbReference>
<keyword evidence="2 9" id="KW-0813">Transport</keyword>
<feature type="transmembrane region" description="Helical" evidence="9">
    <location>
        <begin position="47"/>
        <end position="65"/>
    </location>
</feature>
<evidence type="ECO:0000256" key="8">
    <source>
        <dbReference type="ARBA" id="ARBA00038436"/>
    </source>
</evidence>
<comment type="subcellular location">
    <subcellularLocation>
        <location evidence="1 9">Cell inner membrane</location>
        <topology evidence="1 9">Multi-pass membrane protein</topology>
    </subcellularLocation>
</comment>
<keyword evidence="4 9" id="KW-0997">Cell inner membrane</keyword>
<organism evidence="11 12">
    <name type="scientific">Pararhizobium mangrovi</name>
    <dbReference type="NCBI Taxonomy" id="2590452"/>
    <lineage>
        <taxon>Bacteria</taxon>
        <taxon>Pseudomonadati</taxon>
        <taxon>Pseudomonadota</taxon>
        <taxon>Alphaproteobacteria</taxon>
        <taxon>Hyphomicrobiales</taxon>
        <taxon>Rhizobiaceae</taxon>
        <taxon>Rhizobium/Agrobacterium group</taxon>
        <taxon>Pararhizobium</taxon>
    </lineage>
</organism>
<dbReference type="Pfam" id="PF04290">
    <property type="entry name" value="DctQ"/>
    <property type="match status" value="1"/>
</dbReference>
<evidence type="ECO:0000256" key="9">
    <source>
        <dbReference type="RuleBase" id="RU369079"/>
    </source>
</evidence>
<dbReference type="GO" id="GO:0005886">
    <property type="term" value="C:plasma membrane"/>
    <property type="evidence" value="ECO:0007669"/>
    <property type="project" value="UniProtKB-SubCell"/>
</dbReference>
<keyword evidence="6 9" id="KW-1133">Transmembrane helix</keyword>
<evidence type="ECO:0000256" key="4">
    <source>
        <dbReference type="ARBA" id="ARBA00022519"/>
    </source>
</evidence>
<evidence type="ECO:0000256" key="3">
    <source>
        <dbReference type="ARBA" id="ARBA00022475"/>
    </source>
</evidence>
<dbReference type="InterPro" id="IPR007387">
    <property type="entry name" value="TRAP_DctQ"/>
</dbReference>
<dbReference type="OrthoDB" id="7866592at2"/>
<feature type="transmembrane region" description="Helical" evidence="9">
    <location>
        <begin position="127"/>
        <end position="158"/>
    </location>
</feature>
<sequence length="174" mass="18951">MDALAGLLRVVARILEGVSCYFLLPALVALVTVDVVLRYAFNSPLSWALEASSYLLLLFFLFGLLESVRGGAHIRVDLLVSFLSRGVRRAVAIVSALALATVFAMIARKASVDIPFAYSLPQVTPELGIRLWAVKGIVVFVSVLLVLYALLAAVFILAGRRDTVEEQESVEWAE</sequence>
<name>A0A506UAT0_9HYPH</name>
<keyword evidence="7 9" id="KW-0472">Membrane</keyword>
<evidence type="ECO:0000256" key="6">
    <source>
        <dbReference type="ARBA" id="ARBA00022989"/>
    </source>
</evidence>
<comment type="subunit">
    <text evidence="9">The complex comprises the extracytoplasmic solute receptor protein and the two transmembrane proteins.</text>
</comment>
<keyword evidence="5 9" id="KW-0812">Transmembrane</keyword>
<evidence type="ECO:0000256" key="7">
    <source>
        <dbReference type="ARBA" id="ARBA00023136"/>
    </source>
</evidence>
<feature type="domain" description="Tripartite ATP-independent periplasmic transporters DctQ component" evidence="10">
    <location>
        <begin position="27"/>
        <end position="154"/>
    </location>
</feature>
<evidence type="ECO:0000256" key="1">
    <source>
        <dbReference type="ARBA" id="ARBA00004429"/>
    </source>
</evidence>
<dbReference type="RefSeq" id="WP_141165767.1">
    <property type="nucleotide sequence ID" value="NZ_VHLH01000005.1"/>
</dbReference>